<accession>A0A5J4YT51</accession>
<reference evidence="2" key="1">
    <citation type="journal article" date="2019" name="Nat. Commun.">
        <title>Expansion of phycobilisome linker gene families in mesophilic red algae.</title>
        <authorList>
            <person name="Lee J."/>
            <person name="Kim D."/>
            <person name="Bhattacharya D."/>
            <person name="Yoon H.S."/>
        </authorList>
    </citation>
    <scope>NUCLEOTIDE SEQUENCE [LARGE SCALE GENOMIC DNA]</scope>
    <source>
        <strain evidence="2">CCMP 1328</strain>
    </source>
</reference>
<dbReference type="InterPro" id="IPR013783">
    <property type="entry name" value="Ig-like_fold"/>
</dbReference>
<comment type="caution">
    <text evidence="1">The sequence shown here is derived from an EMBL/GenBank/DDBJ whole genome shotgun (WGS) entry which is preliminary data.</text>
</comment>
<dbReference type="OrthoDB" id="8954335at2759"/>
<dbReference type="InterPro" id="IPR003961">
    <property type="entry name" value="FN3_dom"/>
</dbReference>
<sequence length="1303" mass="143779">MDPERNGSPRDVLVIEKPALGQNVELGQMYDARTGQILGGMSLWDIQVANEILETKNHEAPRFEDADLFNYSCSIEEAREKAGLNAEDCLLLDLGLLKARGSATHVSITKKSTYEASVHATCTIVRRTRRIPQNVLANLDYGAHLNNPLCTHFVGEVREGGSVTFSFTKRCSSSIEVGEVSGELVKKLQLAMSGEARVGDRENDSTIFENIDVSCSGAFTEIVSTVDDVCRVAATIPTKLIQQTNTLSFRLFPVALLDPSLSRDIRKLDTALVRDAAAALEAGKEVRRRLEELAKESSMVHKRFPDIKMQVENLHGEFTKAETEFTSKVCGLLPELRDNRSPLLSKSGELEHAVALYKQRTSYAAQFIDVKVKEAKVLQATVSELLDDGFENLLADGTETLSMVGPQTLMLLLSLCCSEITRTTHPLQNRMANARVSATVLNGDSIESDSTDDDSCDEGDEWFDQDQTISRVGAARDEMRHLRARLRGSGAMAPQVSFGVASVKKALRLGDVKRKTTYVGDIVLIGSGPAPLVVSGLLPGKPPSPAVIVIEQTASVSWSLKLRSEAQEEAMPTTSFVVRYRPRPNAARDGAIERVSDNEAFMEMRVDLAAATAVANGEDSTRLILGNLLDNCDYEVCLCVETIVGPSEWSAATIVRTSKLPSTATRMIDFFNHGSINRQTMQGDSRPWHLTSDVQPTLYLGNRTIATRKCGQDTRFPGELAIRVVDVAPEFMPEVTAHNARDEENTKIIVFVGASGHGKSTQINAFFSYLLGGELDDSARIMVIDDRGADQAKSVTKYITCYRVRPFSPLFEGKTLWIVDTPGYGDSESFDRDRYISVAMHELFGLIKHVHAIVFTCRANEIRTTILQMVATQVFDRFARNLRGCLRTIYTFSDVGTPQARRALEAVGWPVDNGDVEVNNAAFGVAAPANAADPKIRDWWKLSMNGQARVLSMLFRMSPLPTDPSRNVTETRLELDQKCDLVEKKILLTANDAQVLRAQLGALAGAVGAAPGQKVEVKTVETRQEDLPSGKFTTLCTNCHRSCHEICSLKDDADKIRCWAMDSDGHCRICKGHCLWTAHKNTTFILRPFERTQYMVPQELINRWDKNNKLLEAALLNMIERYINLQKDLRADIMYLAELTERLKKTALLYNPALLLNYIDSLIHTSRARGASAEQIAQLTTAKNTLLILKQVKESGGENAARDSLVLADVLGKVMKEMTRRTKLDANQRAEEEDESCGLYNELWTTLPDYIQTKAPAKLKTGGLFNLGKGGAKYAENLKAVVELVKLILTDGGVLAELAKSLG</sequence>
<dbReference type="InterPro" id="IPR052090">
    <property type="entry name" value="Cytolytic_pore-forming_toxin"/>
</dbReference>
<dbReference type="CDD" id="cd00063">
    <property type="entry name" value="FN3"/>
    <property type="match status" value="1"/>
</dbReference>
<dbReference type="Gene3D" id="2.60.40.10">
    <property type="entry name" value="Immunoglobulins"/>
    <property type="match status" value="1"/>
</dbReference>
<dbReference type="PANTHER" id="PTHR31594">
    <property type="entry name" value="AIG1-TYPE G DOMAIN-CONTAINING PROTEIN"/>
    <property type="match status" value="1"/>
</dbReference>
<dbReference type="SUPFAM" id="SSF52540">
    <property type="entry name" value="P-loop containing nucleoside triphosphate hydrolases"/>
    <property type="match status" value="1"/>
</dbReference>
<name>A0A5J4YT51_PORPP</name>
<organism evidence="1 2">
    <name type="scientific">Porphyridium purpureum</name>
    <name type="common">Red alga</name>
    <name type="synonym">Porphyridium cruentum</name>
    <dbReference type="NCBI Taxonomy" id="35688"/>
    <lineage>
        <taxon>Eukaryota</taxon>
        <taxon>Rhodophyta</taxon>
        <taxon>Bangiophyceae</taxon>
        <taxon>Porphyridiales</taxon>
        <taxon>Porphyridiaceae</taxon>
        <taxon>Porphyridium</taxon>
    </lineage>
</organism>
<dbReference type="EMBL" id="VRMN01000005">
    <property type="protein sequence ID" value="KAA8494090.1"/>
    <property type="molecule type" value="Genomic_DNA"/>
</dbReference>
<gene>
    <name evidence="1" type="ORF">FVE85_4065</name>
</gene>
<keyword evidence="2" id="KW-1185">Reference proteome</keyword>
<dbReference type="InterPro" id="IPR036116">
    <property type="entry name" value="FN3_sf"/>
</dbReference>
<dbReference type="Gene3D" id="3.40.50.300">
    <property type="entry name" value="P-loop containing nucleotide triphosphate hydrolases"/>
    <property type="match status" value="1"/>
</dbReference>
<proteinExistence type="predicted"/>
<evidence type="ECO:0000313" key="2">
    <source>
        <dbReference type="Proteomes" id="UP000324585"/>
    </source>
</evidence>
<protein>
    <submittedName>
        <fullName evidence="1">Neoverrucotoxin subunit beta</fullName>
    </submittedName>
</protein>
<evidence type="ECO:0000313" key="1">
    <source>
        <dbReference type="EMBL" id="KAA8494090.1"/>
    </source>
</evidence>
<dbReference type="Proteomes" id="UP000324585">
    <property type="component" value="Unassembled WGS sequence"/>
</dbReference>
<dbReference type="PANTHER" id="PTHR31594:SF14">
    <property type="entry name" value="FIBRONECTIN TYPE-III DOMAIN-CONTAINING PROTEIN"/>
    <property type="match status" value="1"/>
</dbReference>
<dbReference type="InterPro" id="IPR027417">
    <property type="entry name" value="P-loop_NTPase"/>
</dbReference>
<dbReference type="SUPFAM" id="SSF49265">
    <property type="entry name" value="Fibronectin type III"/>
    <property type="match status" value="1"/>
</dbReference>